<evidence type="ECO:0000256" key="1">
    <source>
        <dbReference type="ARBA" id="ARBA00004651"/>
    </source>
</evidence>
<evidence type="ECO:0000256" key="5">
    <source>
        <dbReference type="ARBA" id="ARBA00022989"/>
    </source>
</evidence>
<dbReference type="InterPro" id="IPR002758">
    <property type="entry name" value="Cation_antiport_E"/>
</dbReference>
<organism evidence="7 8">
    <name type="scientific">Ramlibacter alkalitolerans</name>
    <dbReference type="NCBI Taxonomy" id="2039631"/>
    <lineage>
        <taxon>Bacteria</taxon>
        <taxon>Pseudomonadati</taxon>
        <taxon>Pseudomonadota</taxon>
        <taxon>Betaproteobacteria</taxon>
        <taxon>Burkholderiales</taxon>
        <taxon>Comamonadaceae</taxon>
        <taxon>Ramlibacter</taxon>
    </lineage>
</organism>
<dbReference type="Proteomes" id="UP000622707">
    <property type="component" value="Unassembled WGS sequence"/>
</dbReference>
<comment type="subcellular location">
    <subcellularLocation>
        <location evidence="1">Cell membrane</location>
        <topology evidence="1">Multi-pass membrane protein</topology>
    </subcellularLocation>
</comment>
<evidence type="ECO:0000256" key="4">
    <source>
        <dbReference type="ARBA" id="ARBA00022692"/>
    </source>
</evidence>
<keyword evidence="8" id="KW-1185">Reference proteome</keyword>
<sequence length="162" mass="17809">MRRWIPSLPLFAGLWALWLLLNDSLAPAHLLLGLALALLVPRLVLALRPPGPRVRRPRVLVRLVAHVGADVVQSALEVGARILRAGGRAPRGAFVKVPLALHDAHGLAALAMITTVVPGTVWCELAADRSELLLHVFDLEDEAAFIAHYKARYEHPLREIFE</sequence>
<protein>
    <submittedName>
        <fullName evidence="7">Na+/H+ antiporter subunit E</fullName>
    </submittedName>
</protein>
<dbReference type="Pfam" id="PF01899">
    <property type="entry name" value="MNHE"/>
    <property type="match status" value="1"/>
</dbReference>
<reference evidence="7 8" key="1">
    <citation type="journal article" date="2017" name="Int. J. Syst. Evol. Microbiol.">
        <title>Ramlibacter alkalitolerans sp. nov., alkali-tolerant bacterium isolated from soil of ginseng.</title>
        <authorList>
            <person name="Lee D.H."/>
            <person name="Cha C.J."/>
        </authorList>
    </citation>
    <scope>NUCLEOTIDE SEQUENCE [LARGE SCALE GENOMIC DNA]</scope>
    <source>
        <strain evidence="7 8">KACC 19305</strain>
    </source>
</reference>
<keyword evidence="6" id="KW-0472">Membrane</keyword>
<gene>
    <name evidence="7" type="ORF">JI746_20555</name>
</gene>
<dbReference type="RefSeq" id="WP_201692149.1">
    <property type="nucleotide sequence ID" value="NZ_JAEQND010000012.1"/>
</dbReference>
<evidence type="ECO:0000256" key="6">
    <source>
        <dbReference type="ARBA" id="ARBA00023136"/>
    </source>
</evidence>
<dbReference type="NCBIfam" id="NF006520">
    <property type="entry name" value="PRK08965.1-4"/>
    <property type="match status" value="1"/>
</dbReference>
<evidence type="ECO:0000313" key="8">
    <source>
        <dbReference type="Proteomes" id="UP000622707"/>
    </source>
</evidence>
<keyword evidence="4" id="KW-0812">Transmembrane</keyword>
<evidence type="ECO:0000256" key="3">
    <source>
        <dbReference type="ARBA" id="ARBA00022475"/>
    </source>
</evidence>
<evidence type="ECO:0000313" key="7">
    <source>
        <dbReference type="EMBL" id="MBL0427517.1"/>
    </source>
</evidence>
<name>A0ABS1JTG5_9BURK</name>
<dbReference type="PANTHER" id="PTHR34584:SF1">
    <property type="entry name" value="NA(+)_H(+) ANTIPORTER SUBUNIT E1"/>
    <property type="match status" value="1"/>
</dbReference>
<keyword evidence="3" id="KW-1003">Cell membrane</keyword>
<dbReference type="PIRSF" id="PIRSF019239">
    <property type="entry name" value="MrpE"/>
    <property type="match status" value="1"/>
</dbReference>
<dbReference type="PANTHER" id="PTHR34584">
    <property type="entry name" value="NA(+)/H(+) ANTIPORTER SUBUNIT E1"/>
    <property type="match status" value="1"/>
</dbReference>
<accession>A0ABS1JTG5</accession>
<comment type="caution">
    <text evidence="7">The sequence shown here is derived from an EMBL/GenBank/DDBJ whole genome shotgun (WGS) entry which is preliminary data.</text>
</comment>
<proteinExistence type="inferred from homology"/>
<evidence type="ECO:0000256" key="2">
    <source>
        <dbReference type="ARBA" id="ARBA00006228"/>
    </source>
</evidence>
<dbReference type="EMBL" id="JAEQND010000012">
    <property type="protein sequence ID" value="MBL0427517.1"/>
    <property type="molecule type" value="Genomic_DNA"/>
</dbReference>
<keyword evidence="5" id="KW-1133">Transmembrane helix</keyword>
<comment type="similarity">
    <text evidence="2">Belongs to the CPA3 antiporters (TC 2.A.63) subunit E family.</text>
</comment>